<gene>
    <name evidence="1" type="ORF">MNBD_GAMMA22-1122</name>
</gene>
<dbReference type="Gene3D" id="3.40.50.2000">
    <property type="entry name" value="Glycogen Phosphorylase B"/>
    <property type="match status" value="1"/>
</dbReference>
<keyword evidence="1" id="KW-0560">Oxidoreductase</keyword>
<dbReference type="EC" id="1.4.1.13" evidence="1"/>
<dbReference type="SUPFAM" id="SSF53756">
    <property type="entry name" value="UDP-Glycosyltransferase/glycogen phosphorylase"/>
    <property type="match status" value="1"/>
</dbReference>
<reference evidence="1" key="1">
    <citation type="submission" date="2018-06" db="EMBL/GenBank/DDBJ databases">
        <authorList>
            <person name="Zhirakovskaya E."/>
        </authorList>
    </citation>
    <scope>NUCLEOTIDE SEQUENCE</scope>
</reference>
<accession>A0A3B1AJP3</accession>
<dbReference type="Pfam" id="PF13692">
    <property type="entry name" value="Glyco_trans_1_4"/>
    <property type="match status" value="1"/>
</dbReference>
<protein>
    <submittedName>
        <fullName evidence="1">Glutamate synthase [NADPH] large chain</fullName>
        <ecNumber evidence="1">1.4.1.13</ecNumber>
    </submittedName>
</protein>
<organism evidence="1">
    <name type="scientific">hydrothermal vent metagenome</name>
    <dbReference type="NCBI Taxonomy" id="652676"/>
    <lineage>
        <taxon>unclassified sequences</taxon>
        <taxon>metagenomes</taxon>
        <taxon>ecological metagenomes</taxon>
    </lineage>
</organism>
<sequence length="416" mass="48172">MQRVLVIGYVWPEPNSSAAGSQMLQLLNFFLEQHYQINFASPAIKTPHMFDLATLDVQADSIELNNSSFDEYVTTLQPNIVLFDRFMMEEQFGWRVENNCPNALRVLLTVDLHCVRDARQQALKQNREMTQHDLQSTIAMREIASILRSDLSLLISKFEYDLLINEFTIDKKLLLLVPFMLETITRQDIQQLPKYSERHNFISIGNFRHEPNWDAVLYLKNSIWPLIRKQLPDAQMHIYGSYPSEKAMQLNNKKENFLVMGWAEDVYQVMQKCRICLAPLRFGAGIKGKLIDAMLTGTASITSSIGAEAMHGNLDNQLPWNGIITDDPEYFAKSAVALYNNEAAWCAMQDNGIKIINRYYDKNKISEYLAQRITELLSSLTQSRLDNFYGTMLRHHSMKSTEYMSRWIEEKNKDKI</sequence>
<dbReference type="GO" id="GO:0004355">
    <property type="term" value="F:glutamate synthase (NADPH) activity"/>
    <property type="evidence" value="ECO:0007669"/>
    <property type="project" value="UniProtKB-EC"/>
</dbReference>
<name>A0A3B1AJP3_9ZZZZ</name>
<evidence type="ECO:0000313" key="1">
    <source>
        <dbReference type="EMBL" id="VAX00084.1"/>
    </source>
</evidence>
<proteinExistence type="predicted"/>
<dbReference type="EMBL" id="UOFS01000042">
    <property type="protein sequence ID" value="VAX00084.1"/>
    <property type="molecule type" value="Genomic_DNA"/>
</dbReference>
<dbReference type="AlphaFoldDB" id="A0A3B1AJP3"/>